<dbReference type="NCBIfam" id="TIGR03019">
    <property type="entry name" value="pepcterm_femAB"/>
    <property type="match status" value="1"/>
</dbReference>
<keyword evidence="2" id="KW-0808">Transferase</keyword>
<dbReference type="KEGG" id="sdyn:Mal52_03840"/>
<dbReference type="PANTHER" id="PTHR36174:SF1">
    <property type="entry name" value="LIPID II:GLYCINE GLYCYLTRANSFERASE"/>
    <property type="match status" value="1"/>
</dbReference>
<dbReference type="GO" id="GO:0071555">
    <property type="term" value="P:cell wall organization"/>
    <property type="evidence" value="ECO:0007669"/>
    <property type="project" value="UniProtKB-KW"/>
</dbReference>
<dbReference type="AlphaFoldDB" id="A0A517ZHK8"/>
<keyword evidence="9" id="KW-1185">Reference proteome</keyword>
<accession>A0A517ZHK8</accession>
<dbReference type="GO" id="GO:0008360">
    <property type="term" value="P:regulation of cell shape"/>
    <property type="evidence" value="ECO:0007669"/>
    <property type="project" value="UniProtKB-KW"/>
</dbReference>
<keyword evidence="3" id="KW-0133">Cell shape</keyword>
<dbReference type="SUPFAM" id="SSF55729">
    <property type="entry name" value="Acyl-CoA N-acyltransferases (Nat)"/>
    <property type="match status" value="1"/>
</dbReference>
<reference evidence="8 9" key="1">
    <citation type="submission" date="2019-02" db="EMBL/GenBank/DDBJ databases">
        <title>Deep-cultivation of Planctomycetes and their phenomic and genomic characterization uncovers novel biology.</title>
        <authorList>
            <person name="Wiegand S."/>
            <person name="Jogler M."/>
            <person name="Boedeker C."/>
            <person name="Pinto D."/>
            <person name="Vollmers J."/>
            <person name="Rivas-Marin E."/>
            <person name="Kohn T."/>
            <person name="Peeters S.H."/>
            <person name="Heuer A."/>
            <person name="Rast P."/>
            <person name="Oberbeckmann S."/>
            <person name="Bunk B."/>
            <person name="Jeske O."/>
            <person name="Meyerdierks A."/>
            <person name="Storesund J.E."/>
            <person name="Kallscheuer N."/>
            <person name="Luecker S."/>
            <person name="Lage O.M."/>
            <person name="Pohl T."/>
            <person name="Merkel B.J."/>
            <person name="Hornburger P."/>
            <person name="Mueller R.-W."/>
            <person name="Bruemmer F."/>
            <person name="Labrenz M."/>
            <person name="Spormann A.M."/>
            <person name="Op den Camp H."/>
            <person name="Overmann J."/>
            <person name="Amann R."/>
            <person name="Jetten M.S.M."/>
            <person name="Mascher T."/>
            <person name="Medema M.H."/>
            <person name="Devos D.P."/>
            <person name="Kaster A.-K."/>
            <person name="Ovreas L."/>
            <person name="Rohde M."/>
            <person name="Galperin M.Y."/>
            <person name="Jogler C."/>
        </authorList>
    </citation>
    <scope>NUCLEOTIDE SEQUENCE [LARGE SCALE GENOMIC DNA]</scope>
    <source>
        <strain evidence="8 9">Mal52</strain>
    </source>
</reference>
<evidence type="ECO:0000313" key="9">
    <source>
        <dbReference type="Proteomes" id="UP000319383"/>
    </source>
</evidence>
<keyword evidence="6" id="KW-0961">Cell wall biogenesis/degradation</keyword>
<evidence type="ECO:0000256" key="6">
    <source>
        <dbReference type="ARBA" id="ARBA00023316"/>
    </source>
</evidence>
<protein>
    <submittedName>
        <fullName evidence="8">FemAB family protein</fullName>
    </submittedName>
</protein>
<comment type="similarity">
    <text evidence="1">Belongs to the FemABX family.</text>
</comment>
<name>A0A517ZHK8_9PLAN</name>
<sequence length="351" mass="39454">MQMVSDHIMAVDVKAIGPSETSAWDDYVARHVSDALFFRADWDKPFQTYRLTVERLAAFRGGTIVGVLPLVHQRSLLFGKHMVSLPWFDTCGLLADDAESRDALMAEAVKRAAQRGVDEVQLRQREPVEISEYVRTDKVLMQLELPATGEELWDGFSPKVRNQIRKGQKAGVTVESGDCKLLDDFFNVYSVNMRDLGSPAHSRRFFQAVLDAFPEEATVHIARLEGTAIGGGFTMSNGAAWEIPWASSLRTYNKLCVNHVMYWHMLEQACAAGAISFRFGRSTPDSGTYKFKKQWGAQPVNLYWYLLPAKPGLVPDMSPPKESYGKAAEIWQKLPVWLTRIIGPQIIRKVA</sequence>
<dbReference type="Gene3D" id="3.40.630.30">
    <property type="match status" value="1"/>
</dbReference>
<evidence type="ECO:0000256" key="5">
    <source>
        <dbReference type="ARBA" id="ARBA00023315"/>
    </source>
</evidence>
<evidence type="ECO:0000256" key="2">
    <source>
        <dbReference type="ARBA" id="ARBA00022679"/>
    </source>
</evidence>
<dbReference type="GO" id="GO:0016755">
    <property type="term" value="F:aminoacyltransferase activity"/>
    <property type="evidence" value="ECO:0007669"/>
    <property type="project" value="InterPro"/>
</dbReference>
<dbReference type="GO" id="GO:0009252">
    <property type="term" value="P:peptidoglycan biosynthetic process"/>
    <property type="evidence" value="ECO:0007669"/>
    <property type="project" value="UniProtKB-KW"/>
</dbReference>
<gene>
    <name evidence="8" type="ORF">Mal52_03840</name>
</gene>
<evidence type="ECO:0000256" key="4">
    <source>
        <dbReference type="ARBA" id="ARBA00022984"/>
    </source>
</evidence>
<dbReference type="PROSITE" id="PS51191">
    <property type="entry name" value="FEMABX"/>
    <property type="match status" value="1"/>
</dbReference>
<dbReference type="InterPro" id="IPR003447">
    <property type="entry name" value="FEMABX"/>
</dbReference>
<evidence type="ECO:0000259" key="7">
    <source>
        <dbReference type="Pfam" id="PF13480"/>
    </source>
</evidence>
<feature type="domain" description="BioF2-like acetyltransferase" evidence="7">
    <location>
        <begin position="159"/>
        <end position="292"/>
    </location>
</feature>
<dbReference type="InterPro" id="IPR050644">
    <property type="entry name" value="PG_Glycine_Bridge_Synth"/>
</dbReference>
<dbReference type="PANTHER" id="PTHR36174">
    <property type="entry name" value="LIPID II:GLYCINE GLYCYLTRANSFERASE"/>
    <property type="match status" value="1"/>
</dbReference>
<evidence type="ECO:0000256" key="1">
    <source>
        <dbReference type="ARBA" id="ARBA00009943"/>
    </source>
</evidence>
<dbReference type="Pfam" id="PF13480">
    <property type="entry name" value="Acetyltransf_6"/>
    <property type="match status" value="1"/>
</dbReference>
<keyword evidence="5" id="KW-0012">Acyltransferase</keyword>
<organism evidence="8 9">
    <name type="scientific">Symmachiella dynata</name>
    <dbReference type="NCBI Taxonomy" id="2527995"/>
    <lineage>
        <taxon>Bacteria</taxon>
        <taxon>Pseudomonadati</taxon>
        <taxon>Planctomycetota</taxon>
        <taxon>Planctomycetia</taxon>
        <taxon>Planctomycetales</taxon>
        <taxon>Planctomycetaceae</taxon>
        <taxon>Symmachiella</taxon>
    </lineage>
</organism>
<dbReference type="InterPro" id="IPR038740">
    <property type="entry name" value="BioF2-like_GNAT_dom"/>
</dbReference>
<proteinExistence type="inferred from homology"/>
<dbReference type="InterPro" id="IPR017469">
    <property type="entry name" value="PEP-CTERM_FemAB-rel"/>
</dbReference>
<evidence type="ECO:0000256" key="3">
    <source>
        <dbReference type="ARBA" id="ARBA00022960"/>
    </source>
</evidence>
<keyword evidence="4" id="KW-0573">Peptidoglycan synthesis</keyword>
<dbReference type="EMBL" id="CP036276">
    <property type="protein sequence ID" value="QDU41929.1"/>
    <property type="molecule type" value="Genomic_DNA"/>
</dbReference>
<dbReference type="Proteomes" id="UP000319383">
    <property type="component" value="Chromosome"/>
</dbReference>
<dbReference type="InterPro" id="IPR016181">
    <property type="entry name" value="Acyl_CoA_acyltransferase"/>
</dbReference>
<evidence type="ECO:0000313" key="8">
    <source>
        <dbReference type="EMBL" id="QDU41929.1"/>
    </source>
</evidence>